<keyword evidence="1" id="KW-0472">Membrane</keyword>
<evidence type="ECO:0000256" key="1">
    <source>
        <dbReference type="SAM" id="Phobius"/>
    </source>
</evidence>
<protein>
    <recommendedName>
        <fullName evidence="4">Methyl-accepting chemotaxis protein</fullName>
    </recommendedName>
</protein>
<dbReference type="Proteomes" id="UP000597206">
    <property type="component" value="Unassembled WGS sequence"/>
</dbReference>
<organism evidence="2 3">
    <name type="scientific">Vibrio nitrifigilis</name>
    <dbReference type="NCBI Taxonomy" id="2789781"/>
    <lineage>
        <taxon>Bacteria</taxon>
        <taxon>Pseudomonadati</taxon>
        <taxon>Pseudomonadota</taxon>
        <taxon>Gammaproteobacteria</taxon>
        <taxon>Vibrionales</taxon>
        <taxon>Vibrionaceae</taxon>
        <taxon>Vibrio</taxon>
    </lineage>
</organism>
<evidence type="ECO:0000313" key="3">
    <source>
        <dbReference type="Proteomes" id="UP000597206"/>
    </source>
</evidence>
<keyword evidence="1" id="KW-1133">Transmembrane helix</keyword>
<feature type="transmembrane region" description="Helical" evidence="1">
    <location>
        <begin position="20"/>
        <end position="41"/>
    </location>
</feature>
<dbReference type="EMBL" id="JADPMR010000004">
    <property type="protein sequence ID" value="MBF9002048.1"/>
    <property type="molecule type" value="Genomic_DNA"/>
</dbReference>
<evidence type="ECO:0000313" key="2">
    <source>
        <dbReference type="EMBL" id="MBF9002048.1"/>
    </source>
</evidence>
<accession>A0ABS0GIN0</accession>
<gene>
    <name evidence="2" type="ORF">I1A42_16390</name>
</gene>
<name>A0ABS0GIN0_9VIBR</name>
<dbReference type="RefSeq" id="WP_196124088.1">
    <property type="nucleotide sequence ID" value="NZ_JADPMR010000004.1"/>
</dbReference>
<comment type="caution">
    <text evidence="2">The sequence shown here is derived from an EMBL/GenBank/DDBJ whole genome shotgun (WGS) entry which is preliminary data.</text>
</comment>
<sequence length="128" mass="14302">MQANDVVNKKNALTLNLTTKITLCFVFIGTVFTFVILFNYFNGLKVGNQLKFITDESTPTVQYSSRFNNVVSGYEPDLLALRDAKVATDLKSAEQSLTNRNKSLEEILNSFNSLNLTSSDAKLIKIKI</sequence>
<keyword evidence="3" id="KW-1185">Reference proteome</keyword>
<reference evidence="2 3" key="1">
    <citation type="submission" date="2020-11" db="EMBL/GenBank/DDBJ databases">
        <title>Vibrio nitrifigilis sp. nov., a marine nitrogen-fixing bacterium isolated from the lagoon sediment of an islet inside an atoll.</title>
        <authorList>
            <person name="Wang L.-T."/>
            <person name="Shieh W.Y."/>
        </authorList>
    </citation>
    <scope>NUCLEOTIDE SEQUENCE [LARGE SCALE GENOMIC DNA]</scope>
    <source>
        <strain evidence="2 3">NFV-1</strain>
    </source>
</reference>
<keyword evidence="1" id="KW-0812">Transmembrane</keyword>
<evidence type="ECO:0008006" key="4">
    <source>
        <dbReference type="Google" id="ProtNLM"/>
    </source>
</evidence>
<proteinExistence type="predicted"/>